<protein>
    <submittedName>
        <fullName evidence="1">Uncharacterized protein</fullName>
    </submittedName>
</protein>
<evidence type="ECO:0000313" key="1">
    <source>
        <dbReference type="EMBL" id="MFD1709053.1"/>
    </source>
</evidence>
<keyword evidence="2" id="KW-1185">Reference proteome</keyword>
<dbReference type="Proteomes" id="UP001597304">
    <property type="component" value="Unassembled WGS sequence"/>
</dbReference>
<accession>A0ABW4KNG2</accession>
<name>A0ABW4KNG2_9BURK</name>
<proteinExistence type="predicted"/>
<comment type="caution">
    <text evidence="1">The sequence shown here is derived from an EMBL/GenBank/DDBJ whole genome shotgun (WGS) entry which is preliminary data.</text>
</comment>
<sequence>MGEAQRTGCPAPILEQDRSKAIHAAALELACALNAASRPGLRFEVRVTSRNYRRIEDVLDAQVYNVEVDVVQTTRVM</sequence>
<dbReference type="EMBL" id="JBHUEJ010000002">
    <property type="protein sequence ID" value="MFD1709053.1"/>
    <property type="molecule type" value="Genomic_DNA"/>
</dbReference>
<gene>
    <name evidence="1" type="ORF">ACFSF0_00380</name>
</gene>
<dbReference type="RefSeq" id="WP_147914365.1">
    <property type="nucleotide sequence ID" value="NZ_JBHUEJ010000002.1"/>
</dbReference>
<evidence type="ECO:0000313" key="2">
    <source>
        <dbReference type="Proteomes" id="UP001597304"/>
    </source>
</evidence>
<organism evidence="1 2">
    <name type="scientific">Ottowia flava</name>
    <dbReference type="NCBI Taxonomy" id="2675430"/>
    <lineage>
        <taxon>Bacteria</taxon>
        <taxon>Pseudomonadati</taxon>
        <taxon>Pseudomonadota</taxon>
        <taxon>Betaproteobacteria</taxon>
        <taxon>Burkholderiales</taxon>
        <taxon>Comamonadaceae</taxon>
        <taxon>Ottowia</taxon>
    </lineage>
</organism>
<reference evidence="2" key="1">
    <citation type="journal article" date="2019" name="Int. J. Syst. Evol. Microbiol.">
        <title>The Global Catalogue of Microorganisms (GCM) 10K type strain sequencing project: providing services to taxonomists for standard genome sequencing and annotation.</title>
        <authorList>
            <consortium name="The Broad Institute Genomics Platform"/>
            <consortium name="The Broad Institute Genome Sequencing Center for Infectious Disease"/>
            <person name="Wu L."/>
            <person name="Ma J."/>
        </authorList>
    </citation>
    <scope>NUCLEOTIDE SEQUENCE [LARGE SCALE GENOMIC DNA]</scope>
    <source>
        <strain evidence="2">LMG 29247</strain>
    </source>
</reference>